<comment type="subcellular location">
    <subcellularLocation>
        <location evidence="1">Cell membrane</location>
        <topology evidence="1">Multi-pass membrane protein</topology>
    </subcellularLocation>
</comment>
<feature type="transmembrane region" description="Helical" evidence="7">
    <location>
        <begin position="346"/>
        <end position="368"/>
    </location>
</feature>
<dbReference type="CDD" id="cd06173">
    <property type="entry name" value="MFS_MefA_like"/>
    <property type="match status" value="1"/>
</dbReference>
<dbReference type="Pfam" id="PF05977">
    <property type="entry name" value="MFS_3"/>
    <property type="match status" value="1"/>
</dbReference>
<dbReference type="SUPFAM" id="SSF103473">
    <property type="entry name" value="MFS general substrate transporter"/>
    <property type="match status" value="1"/>
</dbReference>
<evidence type="ECO:0000256" key="1">
    <source>
        <dbReference type="ARBA" id="ARBA00004651"/>
    </source>
</evidence>
<proteinExistence type="predicted"/>
<dbReference type="InterPro" id="IPR010290">
    <property type="entry name" value="TM_effector"/>
</dbReference>
<evidence type="ECO:0000259" key="8">
    <source>
        <dbReference type="PROSITE" id="PS50850"/>
    </source>
</evidence>
<dbReference type="InterPro" id="IPR020846">
    <property type="entry name" value="MFS_dom"/>
</dbReference>
<keyword evidence="10" id="KW-1185">Reference proteome</keyword>
<gene>
    <name evidence="9" type="ORF">FYJ63_06920</name>
</gene>
<evidence type="ECO:0000256" key="5">
    <source>
        <dbReference type="ARBA" id="ARBA00022989"/>
    </source>
</evidence>
<feature type="transmembrane region" description="Helical" evidence="7">
    <location>
        <begin position="374"/>
        <end position="400"/>
    </location>
</feature>
<feature type="transmembrane region" description="Helical" evidence="7">
    <location>
        <begin position="260"/>
        <end position="279"/>
    </location>
</feature>
<protein>
    <submittedName>
        <fullName evidence="9">MFS transporter</fullName>
    </submittedName>
</protein>
<keyword evidence="3" id="KW-1003">Cell membrane</keyword>
<keyword evidence="6 7" id="KW-0472">Membrane</keyword>
<feature type="transmembrane region" description="Helical" evidence="7">
    <location>
        <begin position="36"/>
        <end position="60"/>
    </location>
</feature>
<dbReference type="PANTHER" id="PTHR23513">
    <property type="entry name" value="INTEGRAL MEMBRANE EFFLUX PROTEIN-RELATED"/>
    <property type="match status" value="1"/>
</dbReference>
<sequence>MASKTFLSLNYPNFRLWFVSNLFAATATWMQRVTQIWVVLVILTHNDAFAVGLTTALQFLPQLFVGFLGGALADWVERRRFLQITQTGTALLGLLLGILILTDTAHLYHVYAIAFATGIIDSLTVSLRQTFLSELVPKEALPNAVGLNSTAFNIARLIGPALAGVFILILGPGWIFVLNFAIFVIPVVTLALMKKEHFYPVARGERRKGMIREGFHYVRARSDLKAIILLITLTGAFGFNLQMTQAFMATGVYGKGSGEYGLLGSMMAIGSLAGALMAARRTRPRFALVVSSVFIFGVMEALLAISPSYWLFAILSIPAGFAMITIITAANALIQISTPEELRGRVLSIYFVFNLGSTPIGSPFVGWVGDTFGARWSIGVGAIACIGVALVVFVWAMLAWKVKLLPTRHWPFFQIEGPRERYYRCDPINTQAADPSDPDYRGPSTQ</sequence>
<feature type="transmembrane region" description="Helical" evidence="7">
    <location>
        <begin position="311"/>
        <end position="334"/>
    </location>
</feature>
<dbReference type="GO" id="GO:0005886">
    <property type="term" value="C:plasma membrane"/>
    <property type="evidence" value="ECO:0007669"/>
    <property type="project" value="UniProtKB-SubCell"/>
</dbReference>
<feature type="transmembrane region" description="Helical" evidence="7">
    <location>
        <begin position="174"/>
        <end position="193"/>
    </location>
</feature>
<keyword evidence="4 7" id="KW-0812">Transmembrane</keyword>
<feature type="transmembrane region" description="Helical" evidence="7">
    <location>
        <begin position="226"/>
        <end position="248"/>
    </location>
</feature>
<evidence type="ECO:0000256" key="6">
    <source>
        <dbReference type="ARBA" id="ARBA00023136"/>
    </source>
</evidence>
<evidence type="ECO:0000313" key="9">
    <source>
        <dbReference type="EMBL" id="MST49966.1"/>
    </source>
</evidence>
<dbReference type="Proteomes" id="UP000442535">
    <property type="component" value="Unassembled WGS sequence"/>
</dbReference>
<evidence type="ECO:0000256" key="2">
    <source>
        <dbReference type="ARBA" id="ARBA00022448"/>
    </source>
</evidence>
<organism evidence="9 10">
    <name type="scientific">Mobiluncus porci</name>
    <dbReference type="NCBI Taxonomy" id="2652278"/>
    <lineage>
        <taxon>Bacteria</taxon>
        <taxon>Bacillati</taxon>
        <taxon>Actinomycetota</taxon>
        <taxon>Actinomycetes</taxon>
        <taxon>Actinomycetales</taxon>
        <taxon>Actinomycetaceae</taxon>
        <taxon>Mobiluncus</taxon>
    </lineage>
</organism>
<dbReference type="GO" id="GO:0022857">
    <property type="term" value="F:transmembrane transporter activity"/>
    <property type="evidence" value="ECO:0007669"/>
    <property type="project" value="InterPro"/>
</dbReference>
<feature type="domain" description="Major facilitator superfamily (MFS) profile" evidence="8">
    <location>
        <begin position="1"/>
        <end position="399"/>
    </location>
</feature>
<accession>A0A7K0K396</accession>
<dbReference type="Gene3D" id="1.20.1250.20">
    <property type="entry name" value="MFS general substrate transporter like domains"/>
    <property type="match status" value="1"/>
</dbReference>
<dbReference type="EMBL" id="VUMY01000011">
    <property type="protein sequence ID" value="MST49966.1"/>
    <property type="molecule type" value="Genomic_DNA"/>
</dbReference>
<dbReference type="AlphaFoldDB" id="A0A7K0K396"/>
<reference evidence="9 10" key="1">
    <citation type="submission" date="2019-08" db="EMBL/GenBank/DDBJ databases">
        <title>In-depth cultivation of the pig gut microbiome towards novel bacterial diversity and tailored functional studies.</title>
        <authorList>
            <person name="Wylensek D."/>
            <person name="Hitch T.C.A."/>
            <person name="Clavel T."/>
        </authorList>
    </citation>
    <scope>NUCLEOTIDE SEQUENCE [LARGE SCALE GENOMIC DNA]</scope>
    <source>
        <strain evidence="9 10">RF-GAM-744-WT-7</strain>
    </source>
</reference>
<dbReference type="PROSITE" id="PS50850">
    <property type="entry name" value="MFS"/>
    <property type="match status" value="1"/>
</dbReference>
<dbReference type="InterPro" id="IPR036259">
    <property type="entry name" value="MFS_trans_sf"/>
</dbReference>
<comment type="caution">
    <text evidence="9">The sequence shown here is derived from an EMBL/GenBank/DDBJ whole genome shotgun (WGS) entry which is preliminary data.</text>
</comment>
<feature type="transmembrane region" description="Helical" evidence="7">
    <location>
        <begin position="12"/>
        <end position="30"/>
    </location>
</feature>
<name>A0A7K0K396_9ACTO</name>
<evidence type="ECO:0000256" key="7">
    <source>
        <dbReference type="SAM" id="Phobius"/>
    </source>
</evidence>
<keyword evidence="5 7" id="KW-1133">Transmembrane helix</keyword>
<evidence type="ECO:0000313" key="10">
    <source>
        <dbReference type="Proteomes" id="UP000442535"/>
    </source>
</evidence>
<evidence type="ECO:0000256" key="4">
    <source>
        <dbReference type="ARBA" id="ARBA00022692"/>
    </source>
</evidence>
<feature type="transmembrane region" description="Helical" evidence="7">
    <location>
        <begin position="81"/>
        <end position="102"/>
    </location>
</feature>
<feature type="transmembrane region" description="Helical" evidence="7">
    <location>
        <begin position="286"/>
        <end position="305"/>
    </location>
</feature>
<dbReference type="PANTHER" id="PTHR23513:SF11">
    <property type="entry name" value="STAPHYLOFERRIN A TRANSPORTER"/>
    <property type="match status" value="1"/>
</dbReference>
<evidence type="ECO:0000256" key="3">
    <source>
        <dbReference type="ARBA" id="ARBA00022475"/>
    </source>
</evidence>
<keyword evidence="2" id="KW-0813">Transport</keyword>